<dbReference type="InterPro" id="IPR013538">
    <property type="entry name" value="ASHA1/2-like_C"/>
</dbReference>
<dbReference type="AlphaFoldDB" id="A0A1T4MX08"/>
<evidence type="ECO:0000313" key="3">
    <source>
        <dbReference type="EMBL" id="SJZ71315.1"/>
    </source>
</evidence>
<name>A0A1T4MX08_9HYPH</name>
<dbReference type="Proteomes" id="UP000190092">
    <property type="component" value="Unassembled WGS sequence"/>
</dbReference>
<dbReference type="Pfam" id="PF08327">
    <property type="entry name" value="AHSA1"/>
    <property type="match status" value="1"/>
</dbReference>
<keyword evidence="4" id="KW-1185">Reference proteome</keyword>
<evidence type="ECO:0000313" key="4">
    <source>
        <dbReference type="Proteomes" id="UP000190092"/>
    </source>
</evidence>
<gene>
    <name evidence="3" type="ORF">SAMN02745126_01996</name>
</gene>
<accession>A0A1T4MX08</accession>
<dbReference type="STRING" id="225324.SAMN02745126_01996"/>
<feature type="domain" description="Activator of Hsp90 ATPase homologue 1/2-like C-terminal" evidence="2">
    <location>
        <begin position="22"/>
        <end position="146"/>
    </location>
</feature>
<proteinExistence type="inferred from homology"/>
<dbReference type="EMBL" id="FUWJ01000002">
    <property type="protein sequence ID" value="SJZ71315.1"/>
    <property type="molecule type" value="Genomic_DNA"/>
</dbReference>
<comment type="similarity">
    <text evidence="1">Belongs to the AHA1 family.</text>
</comment>
<dbReference type="SUPFAM" id="SSF55961">
    <property type="entry name" value="Bet v1-like"/>
    <property type="match status" value="1"/>
</dbReference>
<evidence type="ECO:0000259" key="2">
    <source>
        <dbReference type="Pfam" id="PF08327"/>
    </source>
</evidence>
<dbReference type="InterPro" id="IPR023393">
    <property type="entry name" value="START-like_dom_sf"/>
</dbReference>
<dbReference type="Gene3D" id="3.30.530.20">
    <property type="match status" value="1"/>
</dbReference>
<dbReference type="CDD" id="cd08899">
    <property type="entry name" value="SRPBCC_CalC_Aha1-like_6"/>
    <property type="match status" value="1"/>
</dbReference>
<organism evidence="3 4">
    <name type="scientific">Enhydrobacter aerosaccus</name>
    <dbReference type="NCBI Taxonomy" id="225324"/>
    <lineage>
        <taxon>Bacteria</taxon>
        <taxon>Pseudomonadati</taxon>
        <taxon>Pseudomonadota</taxon>
        <taxon>Alphaproteobacteria</taxon>
        <taxon>Hyphomicrobiales</taxon>
        <taxon>Enhydrobacter</taxon>
    </lineage>
</organism>
<dbReference type="RefSeq" id="WP_085933729.1">
    <property type="nucleotide sequence ID" value="NZ_FUWJ01000002.1"/>
</dbReference>
<evidence type="ECO:0000256" key="1">
    <source>
        <dbReference type="ARBA" id="ARBA00006817"/>
    </source>
</evidence>
<dbReference type="OrthoDB" id="9800600at2"/>
<reference evidence="4" key="1">
    <citation type="submission" date="2017-02" db="EMBL/GenBank/DDBJ databases">
        <authorList>
            <person name="Varghese N."/>
            <person name="Submissions S."/>
        </authorList>
    </citation>
    <scope>NUCLEOTIDE SEQUENCE [LARGE SCALE GENOMIC DNA]</scope>
    <source>
        <strain evidence="4">ATCC 27094</strain>
    </source>
</reference>
<sequence length="176" mass="20189">MNDFATLLSPTEIRFERLLPGPIETVWAFLTDSNKRGEWFASGPMELKVGGKVELFFKHSDLSPHNAAPPQKFEKMDTEGHRAELRITEIVAPRRLAFTWDDGSEVVFDLAPRGDKVLLTLTHCRIPRREDMVGTAGGWHCHLAILVDKAHGRMPPAFWDVFRKYDGEYDRRIPQF</sequence>
<protein>
    <submittedName>
        <fullName evidence="3">Activator of Hsp90 ATPase homolog 1-like protein</fullName>
    </submittedName>
</protein>